<organism evidence="2 3">
    <name type="scientific">Trichonephila inaurata madagascariensis</name>
    <dbReference type="NCBI Taxonomy" id="2747483"/>
    <lineage>
        <taxon>Eukaryota</taxon>
        <taxon>Metazoa</taxon>
        <taxon>Ecdysozoa</taxon>
        <taxon>Arthropoda</taxon>
        <taxon>Chelicerata</taxon>
        <taxon>Arachnida</taxon>
        <taxon>Araneae</taxon>
        <taxon>Araneomorphae</taxon>
        <taxon>Entelegynae</taxon>
        <taxon>Araneoidea</taxon>
        <taxon>Nephilidae</taxon>
        <taxon>Trichonephila</taxon>
        <taxon>Trichonephila inaurata</taxon>
    </lineage>
</organism>
<comment type="caution">
    <text evidence="2">The sequence shown here is derived from an EMBL/GenBank/DDBJ whole genome shotgun (WGS) entry which is preliminary data.</text>
</comment>
<accession>A0A8X6YJ25</accession>
<evidence type="ECO:0000256" key="1">
    <source>
        <dbReference type="SAM" id="MobiDB-lite"/>
    </source>
</evidence>
<evidence type="ECO:0000313" key="2">
    <source>
        <dbReference type="EMBL" id="GFY70484.1"/>
    </source>
</evidence>
<reference evidence="2" key="1">
    <citation type="submission" date="2020-08" db="EMBL/GenBank/DDBJ databases">
        <title>Multicomponent nature underlies the extraordinary mechanical properties of spider dragline silk.</title>
        <authorList>
            <person name="Kono N."/>
            <person name="Nakamura H."/>
            <person name="Mori M."/>
            <person name="Yoshida Y."/>
            <person name="Ohtoshi R."/>
            <person name="Malay A.D."/>
            <person name="Moran D.A.P."/>
            <person name="Tomita M."/>
            <person name="Numata K."/>
            <person name="Arakawa K."/>
        </authorList>
    </citation>
    <scope>NUCLEOTIDE SEQUENCE</scope>
</reference>
<evidence type="ECO:0000313" key="3">
    <source>
        <dbReference type="Proteomes" id="UP000886998"/>
    </source>
</evidence>
<sequence>MSRGSSFDRKELFAFSRNSWYKSLPRSLSSDERGTRVLMARFQSPLWILIGGHICFDPWYEPRLRAASRLWGHLSLHLIEETHTSPKIPEMSNKSNVNEVSKAHLDPKEQEVELQAVKNHCEELQDFNTKGKYR</sequence>
<gene>
    <name evidence="2" type="ORF">TNIN_23311</name>
</gene>
<keyword evidence="3" id="KW-1185">Reference proteome</keyword>
<dbReference type="EMBL" id="BMAV01018279">
    <property type="protein sequence ID" value="GFY70484.1"/>
    <property type="molecule type" value="Genomic_DNA"/>
</dbReference>
<name>A0A8X6YJ25_9ARAC</name>
<feature type="region of interest" description="Disordered" evidence="1">
    <location>
        <begin position="86"/>
        <end position="105"/>
    </location>
</feature>
<protein>
    <submittedName>
        <fullName evidence="2">Uncharacterized protein</fullName>
    </submittedName>
</protein>
<dbReference type="AlphaFoldDB" id="A0A8X6YJ25"/>
<dbReference type="Proteomes" id="UP000886998">
    <property type="component" value="Unassembled WGS sequence"/>
</dbReference>
<proteinExistence type="predicted"/>